<keyword evidence="3" id="KW-0716">Sensory transduction</keyword>
<keyword evidence="7 10" id="KW-0472">Membrane</keyword>
<keyword evidence="12" id="KW-1185">Reference proteome</keyword>
<keyword evidence="6 10" id="KW-1133">Transmembrane helix</keyword>
<dbReference type="PANTHER" id="PTHR21137:SF35">
    <property type="entry name" value="ODORANT RECEPTOR 19A-RELATED"/>
    <property type="match status" value="1"/>
</dbReference>
<keyword evidence="8" id="KW-0675">Receptor</keyword>
<evidence type="ECO:0000256" key="5">
    <source>
        <dbReference type="ARBA" id="ARBA00022725"/>
    </source>
</evidence>
<evidence type="ECO:0000256" key="9">
    <source>
        <dbReference type="ARBA" id="ARBA00023224"/>
    </source>
</evidence>
<evidence type="ECO:0000256" key="1">
    <source>
        <dbReference type="ARBA" id="ARBA00004651"/>
    </source>
</evidence>
<accession>A0ABN8B2A0</accession>
<evidence type="ECO:0000256" key="8">
    <source>
        <dbReference type="ARBA" id="ARBA00023170"/>
    </source>
</evidence>
<evidence type="ECO:0000256" key="3">
    <source>
        <dbReference type="ARBA" id="ARBA00022606"/>
    </source>
</evidence>
<organism evidence="11 12">
    <name type="scientific">Chilo suppressalis</name>
    <name type="common">Asiatic rice borer moth</name>
    <dbReference type="NCBI Taxonomy" id="168631"/>
    <lineage>
        <taxon>Eukaryota</taxon>
        <taxon>Metazoa</taxon>
        <taxon>Ecdysozoa</taxon>
        <taxon>Arthropoda</taxon>
        <taxon>Hexapoda</taxon>
        <taxon>Insecta</taxon>
        <taxon>Pterygota</taxon>
        <taxon>Neoptera</taxon>
        <taxon>Endopterygota</taxon>
        <taxon>Lepidoptera</taxon>
        <taxon>Glossata</taxon>
        <taxon>Ditrysia</taxon>
        <taxon>Pyraloidea</taxon>
        <taxon>Crambidae</taxon>
        <taxon>Crambinae</taxon>
        <taxon>Chilo</taxon>
    </lineage>
</organism>
<evidence type="ECO:0000313" key="12">
    <source>
        <dbReference type="Proteomes" id="UP001153292"/>
    </source>
</evidence>
<name>A0ABN8B2A0_CHISP</name>
<dbReference type="Proteomes" id="UP001153292">
    <property type="component" value="Chromosome 15"/>
</dbReference>
<evidence type="ECO:0000256" key="2">
    <source>
        <dbReference type="ARBA" id="ARBA00022475"/>
    </source>
</evidence>
<keyword evidence="9" id="KW-0807">Transducer</keyword>
<feature type="transmembrane region" description="Helical" evidence="10">
    <location>
        <begin position="32"/>
        <end position="58"/>
    </location>
</feature>
<proteinExistence type="predicted"/>
<dbReference type="PANTHER" id="PTHR21137">
    <property type="entry name" value="ODORANT RECEPTOR"/>
    <property type="match status" value="1"/>
</dbReference>
<evidence type="ECO:0000256" key="6">
    <source>
        <dbReference type="ARBA" id="ARBA00022989"/>
    </source>
</evidence>
<keyword evidence="5" id="KW-0552">Olfaction</keyword>
<evidence type="ECO:0000256" key="7">
    <source>
        <dbReference type="ARBA" id="ARBA00023136"/>
    </source>
</evidence>
<keyword evidence="2" id="KW-1003">Cell membrane</keyword>
<protein>
    <recommendedName>
        <fullName evidence="13">Odorant receptor</fullName>
    </recommendedName>
</protein>
<evidence type="ECO:0008006" key="13">
    <source>
        <dbReference type="Google" id="ProtNLM"/>
    </source>
</evidence>
<evidence type="ECO:0000256" key="4">
    <source>
        <dbReference type="ARBA" id="ARBA00022692"/>
    </source>
</evidence>
<comment type="subcellular location">
    <subcellularLocation>
        <location evidence="1">Cell membrane</location>
        <topology evidence="1">Multi-pass membrane protein</topology>
    </subcellularLocation>
</comment>
<dbReference type="InterPro" id="IPR004117">
    <property type="entry name" value="7tm6_olfct_rcpt"/>
</dbReference>
<sequence>MKVRSLMHYLDTWPYAVFGENVSPYPFRGRKFLFVTWTLTFYVCAWFLITSIGVVGFIELAQCYITIFLNCVGTTSSQFEVKEDPLFYSSEEDKMIKNILIENIEHYIMINKFLDKYAVTFGSSYCALYLFHQDASSLSKYGCLTFMVMQQLIQMSVVVELVTSKSEKVMNAVYSVPWERMSASNRKMVAVFLLNAQNPMEFKAMGIVSVGVQTMAAN</sequence>
<dbReference type="EMBL" id="OU963908">
    <property type="protein sequence ID" value="CAH0399964.1"/>
    <property type="molecule type" value="Genomic_DNA"/>
</dbReference>
<gene>
    <name evidence="11" type="ORF">CHILSU_LOCUS3142</name>
</gene>
<dbReference type="Pfam" id="PF02949">
    <property type="entry name" value="7tm_6"/>
    <property type="match status" value="1"/>
</dbReference>
<evidence type="ECO:0000256" key="10">
    <source>
        <dbReference type="SAM" id="Phobius"/>
    </source>
</evidence>
<reference evidence="11" key="1">
    <citation type="submission" date="2021-12" db="EMBL/GenBank/DDBJ databases">
        <authorList>
            <person name="King R."/>
        </authorList>
    </citation>
    <scope>NUCLEOTIDE SEQUENCE</scope>
</reference>
<evidence type="ECO:0000313" key="11">
    <source>
        <dbReference type="EMBL" id="CAH0399964.1"/>
    </source>
</evidence>
<keyword evidence="4 10" id="KW-0812">Transmembrane</keyword>